<dbReference type="Proteomes" id="UP000266183">
    <property type="component" value="Chromosome"/>
</dbReference>
<reference evidence="2" key="1">
    <citation type="submission" date="2018-09" db="EMBL/GenBank/DDBJ databases">
        <title>Chryseolinea sp. KIS68-18 isolated from soil.</title>
        <authorList>
            <person name="Weon H.-Y."/>
            <person name="Kwon S.-W."/>
            <person name="Lee S.A."/>
        </authorList>
    </citation>
    <scope>NUCLEOTIDE SEQUENCE [LARGE SCALE GENOMIC DNA]</scope>
    <source>
        <strain evidence="2">KIS68-18</strain>
    </source>
</reference>
<protein>
    <recommendedName>
        <fullName evidence="3">Lipocalin-like domain-containing protein</fullName>
    </recommendedName>
</protein>
<sequence length="92" mass="9923">MDKTSAFSGFTLTFAANTYTAHEGSPVWASSGTWAFADENAASFTRDDDVLVTIHSLTSTHLTLSLISSYPVFQAGGRAESTTGEFVFEFNK</sequence>
<evidence type="ECO:0000313" key="2">
    <source>
        <dbReference type="Proteomes" id="UP000266183"/>
    </source>
</evidence>
<gene>
    <name evidence="1" type="ORF">D4L85_15505</name>
</gene>
<evidence type="ECO:0008006" key="3">
    <source>
        <dbReference type="Google" id="ProtNLM"/>
    </source>
</evidence>
<accession>A0A385SM26</accession>
<dbReference type="KEGG" id="chk:D4L85_15505"/>
<dbReference type="AlphaFoldDB" id="A0A385SM26"/>
<name>A0A385SM26_9BACT</name>
<keyword evidence="2" id="KW-1185">Reference proteome</keyword>
<dbReference type="EMBL" id="CP032382">
    <property type="protein sequence ID" value="AYB31882.1"/>
    <property type="molecule type" value="Genomic_DNA"/>
</dbReference>
<evidence type="ECO:0000313" key="1">
    <source>
        <dbReference type="EMBL" id="AYB31882.1"/>
    </source>
</evidence>
<organism evidence="1 2">
    <name type="scientific">Chryseolinea soli</name>
    <dbReference type="NCBI Taxonomy" id="2321403"/>
    <lineage>
        <taxon>Bacteria</taxon>
        <taxon>Pseudomonadati</taxon>
        <taxon>Bacteroidota</taxon>
        <taxon>Cytophagia</taxon>
        <taxon>Cytophagales</taxon>
        <taxon>Fulvivirgaceae</taxon>
        <taxon>Chryseolinea</taxon>
    </lineage>
</organism>
<proteinExistence type="predicted"/>